<evidence type="ECO:0000256" key="2">
    <source>
        <dbReference type="ARBA" id="ARBA00010072"/>
    </source>
</evidence>
<dbReference type="SUPFAM" id="SSF161098">
    <property type="entry name" value="MetI-like"/>
    <property type="match status" value="1"/>
</dbReference>
<evidence type="ECO:0000256" key="3">
    <source>
        <dbReference type="ARBA" id="ARBA00022448"/>
    </source>
</evidence>
<evidence type="ECO:0000256" key="9">
    <source>
        <dbReference type="RuleBase" id="RU363032"/>
    </source>
</evidence>
<evidence type="ECO:0000313" key="12">
    <source>
        <dbReference type="Proteomes" id="UP000285710"/>
    </source>
</evidence>
<organism evidence="11 12">
    <name type="scientific">Paenirhodobacter populi</name>
    <dbReference type="NCBI Taxonomy" id="2306993"/>
    <lineage>
        <taxon>Bacteria</taxon>
        <taxon>Pseudomonadati</taxon>
        <taxon>Pseudomonadota</taxon>
        <taxon>Alphaproteobacteria</taxon>
        <taxon>Rhodobacterales</taxon>
        <taxon>Rhodobacter group</taxon>
        <taxon>Paenirhodobacter</taxon>
    </lineage>
</organism>
<dbReference type="PANTHER" id="PTHR30614">
    <property type="entry name" value="MEMBRANE COMPONENT OF AMINO ACID ABC TRANSPORTER"/>
    <property type="match status" value="1"/>
</dbReference>
<keyword evidence="4" id="KW-1003">Cell membrane</keyword>
<dbReference type="Pfam" id="PF00528">
    <property type="entry name" value="BPD_transp_1"/>
    <property type="match status" value="1"/>
</dbReference>
<feature type="transmembrane region" description="Helical" evidence="9">
    <location>
        <begin position="189"/>
        <end position="210"/>
    </location>
</feature>
<evidence type="ECO:0000313" key="11">
    <source>
        <dbReference type="EMBL" id="RWR15507.1"/>
    </source>
</evidence>
<gene>
    <name evidence="11" type="ORF">D2T33_01140</name>
</gene>
<keyword evidence="5 9" id="KW-0812">Transmembrane</keyword>
<comment type="subcellular location">
    <subcellularLocation>
        <location evidence="1">Cell inner membrane</location>
        <topology evidence="1">Multi-pass membrane protein</topology>
    </subcellularLocation>
    <subcellularLocation>
        <location evidence="9">Cell membrane</location>
        <topology evidence="9">Multi-pass membrane protein</topology>
    </subcellularLocation>
</comment>
<keyword evidence="6" id="KW-0029">Amino-acid transport</keyword>
<dbReference type="CDD" id="cd06261">
    <property type="entry name" value="TM_PBP2"/>
    <property type="match status" value="1"/>
</dbReference>
<reference evidence="11 12" key="2">
    <citation type="submission" date="2019-01" db="EMBL/GenBank/DDBJ databases">
        <authorList>
            <person name="Li Y."/>
        </authorList>
    </citation>
    <scope>NUCLEOTIDE SEQUENCE [LARGE SCALE GENOMIC DNA]</scope>
    <source>
        <strain evidence="11 12">2D-5</strain>
    </source>
</reference>
<keyword evidence="3 9" id="KW-0813">Transport</keyword>
<evidence type="ECO:0000256" key="4">
    <source>
        <dbReference type="ARBA" id="ARBA00022475"/>
    </source>
</evidence>
<dbReference type="GO" id="GO:0043190">
    <property type="term" value="C:ATP-binding cassette (ABC) transporter complex"/>
    <property type="evidence" value="ECO:0007669"/>
    <property type="project" value="InterPro"/>
</dbReference>
<dbReference type="PANTHER" id="PTHR30614:SF0">
    <property type="entry name" value="L-CYSTINE TRANSPORT SYSTEM PERMEASE PROTEIN TCYL"/>
    <property type="match status" value="1"/>
</dbReference>
<dbReference type="InterPro" id="IPR000515">
    <property type="entry name" value="MetI-like"/>
</dbReference>
<name>A0A443J4Y4_9RHOB</name>
<comment type="similarity">
    <text evidence="2">Belongs to the binding-protein-dependent transport system permease family. HisMQ subfamily.</text>
</comment>
<dbReference type="GO" id="GO:0006865">
    <property type="term" value="P:amino acid transport"/>
    <property type="evidence" value="ECO:0007669"/>
    <property type="project" value="UniProtKB-KW"/>
</dbReference>
<dbReference type="InterPro" id="IPR010065">
    <property type="entry name" value="AA_ABC_transptr_permease_3TM"/>
</dbReference>
<evidence type="ECO:0000256" key="7">
    <source>
        <dbReference type="ARBA" id="ARBA00022989"/>
    </source>
</evidence>
<feature type="transmembrane region" description="Helical" evidence="9">
    <location>
        <begin position="23"/>
        <end position="43"/>
    </location>
</feature>
<dbReference type="PROSITE" id="PS50928">
    <property type="entry name" value="ABC_TM1"/>
    <property type="match status" value="1"/>
</dbReference>
<sequence>MNFDIGVILAKGPQILSGLGVTVLIWIAGTFLAAALGFIIATARHYGGPLIGAVLAIPVEVLRGTPFLVQIFLLYFGGPYIGITLDPIPAGLLGLSVYGAAYYAEIFRAGYQSVPPGHVEAAGCLGFSRGQTVLRILLPEMALIVLPPSVNMAIILLKETALLSLITVPEMTLTVQAIGSQQYAFLESLVVLALVYWALVELAGTLGRLAERYFSRYRLALK</sequence>
<reference evidence="11 12" key="1">
    <citation type="submission" date="2019-01" db="EMBL/GenBank/DDBJ databases">
        <title>Sinorhodobacter populi sp. nov. isolated from the symptomatic bark tissue of Populus euramericana canker.</title>
        <authorList>
            <person name="Xu G."/>
        </authorList>
    </citation>
    <scope>NUCLEOTIDE SEQUENCE [LARGE SCALE GENOMIC DNA]</scope>
    <source>
        <strain evidence="11 12">2D-5</strain>
    </source>
</reference>
<evidence type="ECO:0000256" key="1">
    <source>
        <dbReference type="ARBA" id="ARBA00004429"/>
    </source>
</evidence>
<comment type="caution">
    <text evidence="11">The sequence shown here is derived from an EMBL/GenBank/DDBJ whole genome shotgun (WGS) entry which is preliminary data.</text>
</comment>
<feature type="transmembrane region" description="Helical" evidence="9">
    <location>
        <begin position="88"/>
        <end position="104"/>
    </location>
</feature>
<protein>
    <submittedName>
        <fullName evidence="11">Amino acid ABC transporter permease</fullName>
    </submittedName>
</protein>
<dbReference type="GO" id="GO:0022857">
    <property type="term" value="F:transmembrane transporter activity"/>
    <property type="evidence" value="ECO:0007669"/>
    <property type="project" value="InterPro"/>
</dbReference>
<feature type="transmembrane region" description="Helical" evidence="9">
    <location>
        <begin position="136"/>
        <end position="157"/>
    </location>
</feature>
<dbReference type="Gene3D" id="1.10.3720.10">
    <property type="entry name" value="MetI-like"/>
    <property type="match status" value="1"/>
</dbReference>
<evidence type="ECO:0000256" key="5">
    <source>
        <dbReference type="ARBA" id="ARBA00022692"/>
    </source>
</evidence>
<feature type="transmembrane region" description="Helical" evidence="9">
    <location>
        <begin position="50"/>
        <end position="76"/>
    </location>
</feature>
<keyword evidence="12" id="KW-1185">Reference proteome</keyword>
<proteinExistence type="inferred from homology"/>
<dbReference type="InterPro" id="IPR035906">
    <property type="entry name" value="MetI-like_sf"/>
</dbReference>
<keyword evidence="8 9" id="KW-0472">Membrane</keyword>
<accession>A0A443J4Y4</accession>
<dbReference type="AlphaFoldDB" id="A0A443J4Y4"/>
<feature type="domain" description="ABC transmembrane type-1" evidence="10">
    <location>
        <begin position="19"/>
        <end position="207"/>
    </location>
</feature>
<evidence type="ECO:0000256" key="6">
    <source>
        <dbReference type="ARBA" id="ARBA00022970"/>
    </source>
</evidence>
<dbReference type="InterPro" id="IPR043429">
    <property type="entry name" value="ArtM/GltK/GlnP/TcyL/YhdX-like"/>
</dbReference>
<dbReference type="RefSeq" id="WP_128268535.1">
    <property type="nucleotide sequence ID" value="NZ_SAUW01000001.1"/>
</dbReference>
<evidence type="ECO:0000256" key="8">
    <source>
        <dbReference type="ARBA" id="ARBA00023136"/>
    </source>
</evidence>
<keyword evidence="7 9" id="KW-1133">Transmembrane helix</keyword>
<dbReference type="Proteomes" id="UP000285710">
    <property type="component" value="Unassembled WGS sequence"/>
</dbReference>
<evidence type="ECO:0000259" key="10">
    <source>
        <dbReference type="PROSITE" id="PS50928"/>
    </source>
</evidence>
<dbReference type="NCBIfam" id="TIGR01726">
    <property type="entry name" value="HEQRo_perm_3TM"/>
    <property type="match status" value="1"/>
</dbReference>
<dbReference type="EMBL" id="SAUW01000001">
    <property type="protein sequence ID" value="RWR15507.1"/>
    <property type="molecule type" value="Genomic_DNA"/>
</dbReference>